<evidence type="ECO:0000256" key="1">
    <source>
        <dbReference type="SAM" id="MobiDB-lite"/>
    </source>
</evidence>
<name>A0AAN7C5Y4_9PEZI</name>
<comment type="caution">
    <text evidence="2">The sequence shown here is derived from an EMBL/GenBank/DDBJ whole genome shotgun (WGS) entry which is preliminary data.</text>
</comment>
<evidence type="ECO:0000313" key="3">
    <source>
        <dbReference type="Proteomes" id="UP001303760"/>
    </source>
</evidence>
<proteinExistence type="predicted"/>
<sequence>MGQSKKAINQPIFERRRREHNIVFTDECPPDQWPDDHRDVFEAIEKLKGFKYATYAIQDSVEAMANHPWKADAKLQARRLVDKAKDLVSRNEPTWRLGCEPLVFNRLAAEVACDEKAGLNQLFIDRSDDFVIHPPKLAEQLPQEQKPDRVYGLRQTRIIEDLLLKRLPDGALLEDILHKQPHSTSGQALLFPFLVVEAKSGTAPDDWHSIRLQTAFPIYTYLNAQQSLRLATAQRSKWTSGPLVWFFMSKGDDWRLALAYQCPAGIPTTTGRPNQITNIATVWTGCITNRDAALQLFLIVDYLSDWARDVYRAAVIRELRVLAAPDTEVATVFTDTDIFSTRHVVPDIDTATSDAPGTADNPSYYELQAAFKRLDTACGVVRHAAPIQSRFLALFLTQDNIQTFIDSTSNHIRQFFIRQIIRQFSSHTVVLTPDEISSIEREWTGHSRLRAPFHLQDARFFTVYIVAYSLLPSWDQARDLCLIAVQEEAFGVLLTQSKLKIGNLQPLPMQPASPVMVDIALLKNQSIERNLLACIERTCGFVERYTRQRIDDQTPGRTGCEFERCSGVIWLLLGYIYKFHKKGDLEPDLPFLRISAVTEIQRPAPQNADSSVTLEGFGRRLYSSDQGAALVHGDAYHHFPDRSKSAICVYLVSDSTEPPNQDELARIIKNTFEDRDVYHTTRDYGTLNIRNMKEYQRIWNLERTYGVFFSYGKGSFVKWLRSLGKPLPTRQGSPRGPNDDGRIMFTRNYSPWHDPRLIHGIYNNMLKKFWRLLFAAEVTHWARMAQERIQQGHDCCFLCATVDPEPSDGVTLFEGVDDGGQDDNDPVDEAIIENLCWDCAYQLSTTGPLPAWLKRAIKQAMERVVLTITGDSAPPSNDPGGYCISTPPRSPFNSSLSFERRDDKLRLGATPSDSEVESEDETRGELEPHTVSHDEDQADETPSVFDATSSGPSKRAISSEIGDQGARKRRKRRLK</sequence>
<dbReference type="AlphaFoldDB" id="A0AAN7C5Y4"/>
<feature type="region of interest" description="Disordered" evidence="1">
    <location>
        <begin position="869"/>
        <end position="975"/>
    </location>
</feature>
<gene>
    <name evidence="2" type="ORF">C8A03DRAFT_36126</name>
</gene>
<organism evidence="2 3">
    <name type="scientific">Achaetomium macrosporum</name>
    <dbReference type="NCBI Taxonomy" id="79813"/>
    <lineage>
        <taxon>Eukaryota</taxon>
        <taxon>Fungi</taxon>
        <taxon>Dikarya</taxon>
        <taxon>Ascomycota</taxon>
        <taxon>Pezizomycotina</taxon>
        <taxon>Sordariomycetes</taxon>
        <taxon>Sordariomycetidae</taxon>
        <taxon>Sordariales</taxon>
        <taxon>Chaetomiaceae</taxon>
        <taxon>Achaetomium</taxon>
    </lineage>
</organism>
<reference evidence="2" key="1">
    <citation type="journal article" date="2023" name="Mol. Phylogenet. Evol.">
        <title>Genome-scale phylogeny and comparative genomics of the fungal order Sordariales.</title>
        <authorList>
            <person name="Hensen N."/>
            <person name="Bonometti L."/>
            <person name="Westerberg I."/>
            <person name="Brannstrom I.O."/>
            <person name="Guillou S."/>
            <person name="Cros-Aarteil S."/>
            <person name="Calhoun S."/>
            <person name="Haridas S."/>
            <person name="Kuo A."/>
            <person name="Mondo S."/>
            <person name="Pangilinan J."/>
            <person name="Riley R."/>
            <person name="LaButti K."/>
            <person name="Andreopoulos B."/>
            <person name="Lipzen A."/>
            <person name="Chen C."/>
            <person name="Yan M."/>
            <person name="Daum C."/>
            <person name="Ng V."/>
            <person name="Clum A."/>
            <person name="Steindorff A."/>
            <person name="Ohm R.A."/>
            <person name="Martin F."/>
            <person name="Silar P."/>
            <person name="Natvig D.O."/>
            <person name="Lalanne C."/>
            <person name="Gautier V."/>
            <person name="Ament-Velasquez S.L."/>
            <person name="Kruys A."/>
            <person name="Hutchinson M.I."/>
            <person name="Powell A.J."/>
            <person name="Barry K."/>
            <person name="Miller A.N."/>
            <person name="Grigoriev I.V."/>
            <person name="Debuchy R."/>
            <person name="Gladieux P."/>
            <person name="Hiltunen Thoren M."/>
            <person name="Johannesson H."/>
        </authorList>
    </citation>
    <scope>NUCLEOTIDE SEQUENCE</scope>
    <source>
        <strain evidence="2">CBS 532.94</strain>
    </source>
</reference>
<protein>
    <submittedName>
        <fullName evidence="2">Uncharacterized protein</fullName>
    </submittedName>
</protein>
<dbReference type="EMBL" id="MU860222">
    <property type="protein sequence ID" value="KAK4235994.1"/>
    <property type="molecule type" value="Genomic_DNA"/>
</dbReference>
<evidence type="ECO:0000313" key="2">
    <source>
        <dbReference type="EMBL" id="KAK4235994.1"/>
    </source>
</evidence>
<keyword evidence="3" id="KW-1185">Reference proteome</keyword>
<dbReference type="Proteomes" id="UP001303760">
    <property type="component" value="Unassembled WGS sequence"/>
</dbReference>
<reference evidence="2" key="2">
    <citation type="submission" date="2023-05" db="EMBL/GenBank/DDBJ databases">
        <authorList>
            <consortium name="Lawrence Berkeley National Laboratory"/>
            <person name="Steindorff A."/>
            <person name="Hensen N."/>
            <person name="Bonometti L."/>
            <person name="Westerberg I."/>
            <person name="Brannstrom I.O."/>
            <person name="Guillou S."/>
            <person name="Cros-Aarteil S."/>
            <person name="Calhoun S."/>
            <person name="Haridas S."/>
            <person name="Kuo A."/>
            <person name="Mondo S."/>
            <person name="Pangilinan J."/>
            <person name="Riley R."/>
            <person name="Labutti K."/>
            <person name="Andreopoulos B."/>
            <person name="Lipzen A."/>
            <person name="Chen C."/>
            <person name="Yanf M."/>
            <person name="Daum C."/>
            <person name="Ng V."/>
            <person name="Clum A."/>
            <person name="Ohm R."/>
            <person name="Martin F."/>
            <person name="Silar P."/>
            <person name="Natvig D."/>
            <person name="Lalanne C."/>
            <person name="Gautier V."/>
            <person name="Ament-Velasquez S.L."/>
            <person name="Kruys A."/>
            <person name="Hutchinson M.I."/>
            <person name="Powell A.J."/>
            <person name="Barry K."/>
            <person name="Miller A.N."/>
            <person name="Grigoriev I.V."/>
            <person name="Debuchy R."/>
            <person name="Gladieux P."/>
            <person name="Thoren M.H."/>
            <person name="Johannesson H."/>
        </authorList>
    </citation>
    <scope>NUCLEOTIDE SEQUENCE</scope>
    <source>
        <strain evidence="2">CBS 532.94</strain>
    </source>
</reference>
<accession>A0AAN7C5Y4</accession>
<feature type="compositionally biased region" description="Basic and acidic residues" evidence="1">
    <location>
        <begin position="921"/>
        <end position="935"/>
    </location>
</feature>